<dbReference type="EMBL" id="QTSX02003558">
    <property type="protein sequence ID" value="KAJ9070854.1"/>
    <property type="molecule type" value="Genomic_DNA"/>
</dbReference>
<reference evidence="1" key="1">
    <citation type="submission" date="2022-04" db="EMBL/GenBank/DDBJ databases">
        <title>Genome of the entomopathogenic fungus Entomophthora muscae.</title>
        <authorList>
            <person name="Elya C."/>
            <person name="Lovett B.R."/>
            <person name="Lee E."/>
            <person name="Macias A.M."/>
            <person name="Hajek A.E."/>
            <person name="De Bivort B.L."/>
            <person name="Kasson M.T."/>
            <person name="De Fine Licht H.H."/>
            <person name="Stajich J.E."/>
        </authorList>
    </citation>
    <scope>NUCLEOTIDE SEQUENCE</scope>
    <source>
        <strain evidence="1">Berkeley</strain>
    </source>
</reference>
<evidence type="ECO:0000313" key="1">
    <source>
        <dbReference type="EMBL" id="KAJ9070854.1"/>
    </source>
</evidence>
<sequence length="568" mass="62915">MLGGCSHCPLRLSLFMTFYLRFSFSKTSWSTIPKLIPAILSLTFFGILHVPINVPALAVSTGIQDLDINRELVSHGVSNIISGCFGSVQNYLIYSNSVLFIRSGGNNRVAGLLLCFTTFCIMLAGPSIIGFIPRCLVGALIFHLGFELIKEALWDTLGVVHPLEYVTVVAIVLTMGAVGFTEGIFLGIVLACLFFVVIYSQRTPVRAVTDGTRVRSTVRRLYHQRNFLESVGEQVQVMYLQGFMFFGTVHQLDHAITTLLRSYFQNQSPVRFLVLDFTLVSGIDFSASDAFSRILHRLSSHGIFLVVAGVALDSDIGLALRKSGLWNSAVDSVQHFEKCNQALEWCENTLLSNFYELTQASPAPRATSLIGNYPTIEAQYSSSPRDRQLHEAALKVHHQVCDTTSLVKNTRQPLGLLLQAFQEVSDINYAALHRLSQYFEPIQMVRDQMLWRAGDNADALYIVEKGLLRINVTLSKATGKSSATDSALPGTMVGEVTFLTNHKRTANAFVDSDIALVWRLTRASYQQILDLCATDPSSAEASIPYLLTKLALTYSAYDNRLYSDMAQI</sequence>
<gene>
    <name evidence="1" type="ORF">DSO57_1003317</name>
</gene>
<protein>
    <submittedName>
        <fullName evidence="1">Uncharacterized protein</fullName>
    </submittedName>
</protein>
<dbReference type="Proteomes" id="UP001165960">
    <property type="component" value="Unassembled WGS sequence"/>
</dbReference>
<proteinExistence type="predicted"/>
<name>A0ACC2T868_9FUNG</name>
<evidence type="ECO:0000313" key="2">
    <source>
        <dbReference type="Proteomes" id="UP001165960"/>
    </source>
</evidence>
<accession>A0ACC2T868</accession>
<comment type="caution">
    <text evidence="1">The sequence shown here is derived from an EMBL/GenBank/DDBJ whole genome shotgun (WGS) entry which is preliminary data.</text>
</comment>
<keyword evidence="2" id="KW-1185">Reference proteome</keyword>
<organism evidence="1 2">
    <name type="scientific">Entomophthora muscae</name>
    <dbReference type="NCBI Taxonomy" id="34485"/>
    <lineage>
        <taxon>Eukaryota</taxon>
        <taxon>Fungi</taxon>
        <taxon>Fungi incertae sedis</taxon>
        <taxon>Zoopagomycota</taxon>
        <taxon>Entomophthoromycotina</taxon>
        <taxon>Entomophthoromycetes</taxon>
        <taxon>Entomophthorales</taxon>
        <taxon>Entomophthoraceae</taxon>
        <taxon>Entomophthora</taxon>
    </lineage>
</organism>